<dbReference type="AlphaFoldDB" id="A0A419T7I0"/>
<comment type="caution">
    <text evidence="1">The sequence shown here is derived from an EMBL/GenBank/DDBJ whole genome shotgun (WGS) entry which is preliminary data.</text>
</comment>
<proteinExistence type="predicted"/>
<gene>
    <name evidence="1" type="ORF">BET03_09260</name>
</gene>
<dbReference type="OrthoDB" id="1800778at2"/>
<keyword evidence="2" id="KW-1185">Reference proteome</keyword>
<dbReference type="EMBL" id="MCIB01000006">
    <property type="protein sequence ID" value="RKD33431.1"/>
    <property type="molecule type" value="Genomic_DNA"/>
</dbReference>
<reference evidence="1 2" key="1">
    <citation type="submission" date="2016-08" db="EMBL/GenBank/DDBJ databases">
        <title>Novel Firmicutes and Novel Genomes.</title>
        <authorList>
            <person name="Poppleton D.I."/>
            <person name="Gribaldo S."/>
        </authorList>
    </citation>
    <scope>NUCLEOTIDE SEQUENCE [LARGE SCALE GENOMIC DNA]</scope>
    <source>
        <strain evidence="1 2">CTT3</strain>
    </source>
</reference>
<sequence>MKKLILIFTISILILSIAGCSVKDNEVFIKDFKETSLHEFSMTKFIKDIAKIPLSNSNKNLIIEEFKMGLTKDKKIRLMIIKIAEESKFQNKRYSIFYNKDNNYLKVKENKIDKNEARGRLLAKNFFMKFDRAKNFMRFPEGDYKYYSIDLMGYNINLENGKNKDLFVIDSKGVYKPKAKEVEGICIFVYGEPLERTDRPKFYVIK</sequence>
<organism evidence="1 2">
    <name type="scientific">Thermohalobacter berrensis</name>
    <dbReference type="NCBI Taxonomy" id="99594"/>
    <lineage>
        <taxon>Bacteria</taxon>
        <taxon>Bacillati</taxon>
        <taxon>Bacillota</taxon>
        <taxon>Tissierellia</taxon>
        <taxon>Tissierellales</taxon>
        <taxon>Thermohalobacteraceae</taxon>
        <taxon>Thermohalobacter</taxon>
    </lineage>
</organism>
<evidence type="ECO:0000313" key="2">
    <source>
        <dbReference type="Proteomes" id="UP000284177"/>
    </source>
</evidence>
<accession>A0A419T7I0</accession>
<dbReference type="RefSeq" id="WP_120167777.1">
    <property type="nucleotide sequence ID" value="NZ_MCIB01000006.1"/>
</dbReference>
<protein>
    <recommendedName>
        <fullName evidence="3">Lipoprotein</fullName>
    </recommendedName>
</protein>
<dbReference type="PROSITE" id="PS51257">
    <property type="entry name" value="PROKAR_LIPOPROTEIN"/>
    <property type="match status" value="1"/>
</dbReference>
<name>A0A419T7I0_9FIRM</name>
<evidence type="ECO:0008006" key="3">
    <source>
        <dbReference type="Google" id="ProtNLM"/>
    </source>
</evidence>
<dbReference type="Proteomes" id="UP000284177">
    <property type="component" value="Unassembled WGS sequence"/>
</dbReference>
<evidence type="ECO:0000313" key="1">
    <source>
        <dbReference type="EMBL" id="RKD33431.1"/>
    </source>
</evidence>